<reference evidence="2" key="2">
    <citation type="journal article" date="2021" name="Genome Biol. Evol.">
        <title>Developing a high-quality reference genome for a parasitic bivalve with doubly uniparental inheritance (Bivalvia: Unionida).</title>
        <authorList>
            <person name="Smith C.H."/>
        </authorList>
    </citation>
    <scope>NUCLEOTIDE SEQUENCE</scope>
    <source>
        <strain evidence="2">CHS0354</strain>
        <tissue evidence="2">Mantle</tissue>
    </source>
</reference>
<evidence type="ECO:0000313" key="2">
    <source>
        <dbReference type="EMBL" id="KAK3598814.1"/>
    </source>
</evidence>
<keyword evidence="3" id="KW-1185">Reference proteome</keyword>
<reference evidence="2" key="3">
    <citation type="submission" date="2023-05" db="EMBL/GenBank/DDBJ databases">
        <authorList>
            <person name="Smith C.H."/>
        </authorList>
    </citation>
    <scope>NUCLEOTIDE SEQUENCE</scope>
    <source>
        <strain evidence="2">CHS0354</strain>
        <tissue evidence="2">Mantle</tissue>
    </source>
</reference>
<proteinExistence type="predicted"/>
<comment type="caution">
    <text evidence="2">The sequence shown here is derived from an EMBL/GenBank/DDBJ whole genome shotgun (WGS) entry which is preliminary data.</text>
</comment>
<evidence type="ECO:0000313" key="3">
    <source>
        <dbReference type="Proteomes" id="UP001195483"/>
    </source>
</evidence>
<name>A0AAE0W2M5_9BIVA</name>
<reference evidence="2" key="1">
    <citation type="journal article" date="2021" name="Genome Biol. Evol.">
        <title>A High-Quality Reference Genome for a Parasitic Bivalve with Doubly Uniparental Inheritance (Bivalvia: Unionida).</title>
        <authorList>
            <person name="Smith C.H."/>
        </authorList>
    </citation>
    <scope>NUCLEOTIDE SEQUENCE</scope>
    <source>
        <strain evidence="2">CHS0354</strain>
    </source>
</reference>
<feature type="region of interest" description="Disordered" evidence="1">
    <location>
        <begin position="51"/>
        <end position="86"/>
    </location>
</feature>
<dbReference type="EMBL" id="JAEAOA010000511">
    <property type="protein sequence ID" value="KAK3598814.1"/>
    <property type="molecule type" value="Genomic_DNA"/>
</dbReference>
<dbReference type="Proteomes" id="UP001195483">
    <property type="component" value="Unassembled WGS sequence"/>
</dbReference>
<dbReference type="AlphaFoldDB" id="A0AAE0W2M5"/>
<sequence length="86" mass="10184">MKTEITISCRRHADRILERKKTLSDNEVKMNSKKLQDTEIKKIMDWITQSNQNQTDAYSDLSEEERTVMTEQETEEEMDEEKGNAE</sequence>
<evidence type="ECO:0000256" key="1">
    <source>
        <dbReference type="SAM" id="MobiDB-lite"/>
    </source>
</evidence>
<accession>A0AAE0W2M5</accession>
<protein>
    <submittedName>
        <fullName evidence="2">Uncharacterized protein</fullName>
    </submittedName>
</protein>
<gene>
    <name evidence="2" type="ORF">CHS0354_007416</name>
</gene>
<organism evidence="2 3">
    <name type="scientific">Potamilus streckersoni</name>
    <dbReference type="NCBI Taxonomy" id="2493646"/>
    <lineage>
        <taxon>Eukaryota</taxon>
        <taxon>Metazoa</taxon>
        <taxon>Spiralia</taxon>
        <taxon>Lophotrochozoa</taxon>
        <taxon>Mollusca</taxon>
        <taxon>Bivalvia</taxon>
        <taxon>Autobranchia</taxon>
        <taxon>Heteroconchia</taxon>
        <taxon>Palaeoheterodonta</taxon>
        <taxon>Unionida</taxon>
        <taxon>Unionoidea</taxon>
        <taxon>Unionidae</taxon>
        <taxon>Ambleminae</taxon>
        <taxon>Lampsilini</taxon>
        <taxon>Potamilus</taxon>
    </lineage>
</organism>